<reference evidence="1" key="1">
    <citation type="submission" date="2019-01" db="EMBL/GenBank/DDBJ databases">
        <title>Draft genome sequences of three monokaryotic isolates of the white-rot basidiomycete fungus Dichomitus squalens.</title>
        <authorList>
            <consortium name="DOE Joint Genome Institute"/>
            <person name="Lopez S.C."/>
            <person name="Andreopoulos B."/>
            <person name="Pangilinan J."/>
            <person name="Lipzen A."/>
            <person name="Riley R."/>
            <person name="Ahrendt S."/>
            <person name="Ng V."/>
            <person name="Barry K."/>
            <person name="Daum C."/>
            <person name="Grigoriev I.V."/>
            <person name="Hilden K.S."/>
            <person name="Makela M.R."/>
            <person name="de Vries R.P."/>
        </authorList>
    </citation>
    <scope>NUCLEOTIDE SEQUENCE [LARGE SCALE GENOMIC DNA]</scope>
    <source>
        <strain evidence="1">OM18370.1</strain>
    </source>
</reference>
<accession>A0A4Q9MIX5</accession>
<evidence type="ECO:0000313" key="1">
    <source>
        <dbReference type="EMBL" id="TBU27399.1"/>
    </source>
</evidence>
<proteinExistence type="predicted"/>
<dbReference type="Proteomes" id="UP000292957">
    <property type="component" value="Unassembled WGS sequence"/>
</dbReference>
<sequence length="85" mass="9335">MLVVSCVLYIGCYVLYLTSLLSSRRSVLSVIIIYEDHKLDSTLSTQHRCWIRAGTCEGTRLLSLAVTPGLAWFAAVADGYVVHAS</sequence>
<organism evidence="1">
    <name type="scientific">Dichomitus squalens</name>
    <dbReference type="NCBI Taxonomy" id="114155"/>
    <lineage>
        <taxon>Eukaryota</taxon>
        <taxon>Fungi</taxon>
        <taxon>Dikarya</taxon>
        <taxon>Basidiomycota</taxon>
        <taxon>Agaricomycotina</taxon>
        <taxon>Agaricomycetes</taxon>
        <taxon>Polyporales</taxon>
        <taxon>Polyporaceae</taxon>
        <taxon>Dichomitus</taxon>
    </lineage>
</organism>
<feature type="non-terminal residue" evidence="1">
    <location>
        <position position="85"/>
    </location>
</feature>
<protein>
    <submittedName>
        <fullName evidence="1">Uncharacterized protein</fullName>
    </submittedName>
</protein>
<name>A0A4Q9MIX5_9APHY</name>
<gene>
    <name evidence="1" type="ORF">BD311DRAFT_384931</name>
</gene>
<dbReference type="AlphaFoldDB" id="A0A4Q9MIX5"/>
<dbReference type="EMBL" id="ML143433">
    <property type="protein sequence ID" value="TBU27399.1"/>
    <property type="molecule type" value="Genomic_DNA"/>
</dbReference>